<keyword evidence="5 6" id="KW-0472">Membrane</keyword>
<organism evidence="8 9">
    <name type="scientific">Tomitella fengzijianii</name>
    <dbReference type="NCBI Taxonomy" id="2597660"/>
    <lineage>
        <taxon>Bacteria</taxon>
        <taxon>Bacillati</taxon>
        <taxon>Actinomycetota</taxon>
        <taxon>Actinomycetes</taxon>
        <taxon>Mycobacteriales</taxon>
        <taxon>Tomitella</taxon>
    </lineage>
</organism>
<name>A0A516X4X7_9ACTN</name>
<reference evidence="8 9" key="2">
    <citation type="submission" date="2019-07" db="EMBL/GenBank/DDBJ databases">
        <authorList>
            <person name="Huang Y."/>
        </authorList>
    </citation>
    <scope>NUCLEOTIDE SEQUENCE [LARGE SCALE GENOMIC DNA]</scope>
    <source>
        <strain evidence="8 9">HY188</strain>
    </source>
</reference>
<gene>
    <name evidence="8" type="ORF">FO059_13340</name>
</gene>
<evidence type="ECO:0000256" key="5">
    <source>
        <dbReference type="ARBA" id="ARBA00023136"/>
    </source>
</evidence>
<feature type="transmembrane region" description="Helical" evidence="6">
    <location>
        <begin position="37"/>
        <end position="57"/>
    </location>
</feature>
<evidence type="ECO:0000313" key="8">
    <source>
        <dbReference type="EMBL" id="QDQ98117.1"/>
    </source>
</evidence>
<dbReference type="PANTHER" id="PTHR40077">
    <property type="entry name" value="MEMBRANE PROTEIN-RELATED"/>
    <property type="match status" value="1"/>
</dbReference>
<keyword evidence="2" id="KW-1003">Cell membrane</keyword>
<comment type="subcellular location">
    <subcellularLocation>
        <location evidence="1">Cell membrane</location>
        <topology evidence="1">Multi-pass membrane protein</topology>
    </subcellularLocation>
</comment>
<accession>A0A516X4X7</accession>
<dbReference type="EMBL" id="CP041765">
    <property type="protein sequence ID" value="QDQ98117.1"/>
    <property type="molecule type" value="Genomic_DNA"/>
</dbReference>
<sequence>MTEAEDATRPAPVGAEVPGPLAAEEKKIPGALLRYRVLAWITGVWLLALCFELIAAYGFGVEGLSWIAVAHGWIYFVYLLMTMDLAVRVRWPVARTLGTLVAGTIPFLSFYVEHIRTKQVKEQFGLS</sequence>
<keyword evidence="9" id="KW-1185">Reference proteome</keyword>
<keyword evidence="4 6" id="KW-1133">Transmembrane helix</keyword>
<evidence type="ECO:0000313" key="9">
    <source>
        <dbReference type="Proteomes" id="UP000317344"/>
    </source>
</evidence>
<evidence type="ECO:0000256" key="1">
    <source>
        <dbReference type="ARBA" id="ARBA00004651"/>
    </source>
</evidence>
<feature type="transmembrane region" description="Helical" evidence="6">
    <location>
        <begin position="63"/>
        <end position="81"/>
    </location>
</feature>
<protein>
    <submittedName>
        <fullName evidence="8">DUF3817 domain-containing protein</fullName>
    </submittedName>
</protein>
<evidence type="ECO:0000259" key="7">
    <source>
        <dbReference type="Pfam" id="PF12823"/>
    </source>
</evidence>
<dbReference type="PANTHER" id="PTHR40077:SF2">
    <property type="entry name" value="MEMBRANE PROTEIN"/>
    <property type="match status" value="1"/>
</dbReference>
<dbReference type="RefSeq" id="WP_143909477.1">
    <property type="nucleotide sequence ID" value="NZ_CP041765.1"/>
</dbReference>
<evidence type="ECO:0000256" key="4">
    <source>
        <dbReference type="ARBA" id="ARBA00022989"/>
    </source>
</evidence>
<keyword evidence="3 6" id="KW-0812">Transmembrane</keyword>
<evidence type="ECO:0000256" key="3">
    <source>
        <dbReference type="ARBA" id="ARBA00022692"/>
    </source>
</evidence>
<evidence type="ECO:0000256" key="6">
    <source>
        <dbReference type="SAM" id="Phobius"/>
    </source>
</evidence>
<dbReference type="OrthoDB" id="9342687at2"/>
<feature type="transmembrane region" description="Helical" evidence="6">
    <location>
        <begin position="93"/>
        <end position="112"/>
    </location>
</feature>
<dbReference type="Proteomes" id="UP000317344">
    <property type="component" value="Chromosome"/>
</dbReference>
<dbReference type="Pfam" id="PF12823">
    <property type="entry name" value="DUF3817"/>
    <property type="match status" value="1"/>
</dbReference>
<dbReference type="NCBIfam" id="TIGR03954">
    <property type="entry name" value="integ_memb_HG"/>
    <property type="match status" value="1"/>
</dbReference>
<feature type="domain" description="DUF3817" evidence="7">
    <location>
        <begin position="33"/>
        <end position="117"/>
    </location>
</feature>
<dbReference type="KEGG" id="toy:FO059_13340"/>
<dbReference type="GO" id="GO:0005886">
    <property type="term" value="C:plasma membrane"/>
    <property type="evidence" value="ECO:0007669"/>
    <property type="project" value="UniProtKB-SubCell"/>
</dbReference>
<proteinExistence type="predicted"/>
<dbReference type="InterPro" id="IPR023845">
    <property type="entry name" value="DUF3817_TM"/>
</dbReference>
<dbReference type="AlphaFoldDB" id="A0A516X4X7"/>
<reference evidence="8 9" key="1">
    <citation type="submission" date="2019-07" db="EMBL/GenBank/DDBJ databases">
        <title>Tomitella cavernea sp. nov., an actinomycete isolated from soil.</title>
        <authorList>
            <person name="Cheng J."/>
        </authorList>
    </citation>
    <scope>NUCLEOTIDE SEQUENCE [LARGE SCALE GENOMIC DNA]</scope>
    <source>
        <strain evidence="8 9">HY188</strain>
    </source>
</reference>
<evidence type="ECO:0000256" key="2">
    <source>
        <dbReference type="ARBA" id="ARBA00022475"/>
    </source>
</evidence>